<feature type="region of interest" description="Disordered" evidence="1">
    <location>
        <begin position="1"/>
        <end position="56"/>
    </location>
</feature>
<accession>A0ABD1SFX3</accession>
<gene>
    <name evidence="2" type="ORF">Adt_24823</name>
</gene>
<dbReference type="PANTHER" id="PTHR37259">
    <property type="entry name" value="OS07G0474300 PROTEIN"/>
    <property type="match status" value="1"/>
</dbReference>
<feature type="compositionally biased region" description="Polar residues" evidence="1">
    <location>
        <begin position="26"/>
        <end position="48"/>
    </location>
</feature>
<feature type="region of interest" description="Disordered" evidence="1">
    <location>
        <begin position="162"/>
        <end position="198"/>
    </location>
</feature>
<keyword evidence="3" id="KW-1185">Reference proteome</keyword>
<dbReference type="Proteomes" id="UP001604336">
    <property type="component" value="Unassembled WGS sequence"/>
</dbReference>
<evidence type="ECO:0000313" key="3">
    <source>
        <dbReference type="Proteomes" id="UP001604336"/>
    </source>
</evidence>
<protein>
    <submittedName>
        <fullName evidence="2">Uncharacterized protein</fullName>
    </submittedName>
</protein>
<reference evidence="3" key="1">
    <citation type="submission" date="2024-07" db="EMBL/GenBank/DDBJ databases">
        <title>Two chromosome-level genome assemblies of Korean endemic species Abeliophyllum distichum and Forsythia ovata (Oleaceae).</title>
        <authorList>
            <person name="Jang H."/>
        </authorList>
    </citation>
    <scope>NUCLEOTIDE SEQUENCE [LARGE SCALE GENOMIC DNA]</scope>
</reference>
<organism evidence="2 3">
    <name type="scientific">Abeliophyllum distichum</name>
    <dbReference type="NCBI Taxonomy" id="126358"/>
    <lineage>
        <taxon>Eukaryota</taxon>
        <taxon>Viridiplantae</taxon>
        <taxon>Streptophyta</taxon>
        <taxon>Embryophyta</taxon>
        <taxon>Tracheophyta</taxon>
        <taxon>Spermatophyta</taxon>
        <taxon>Magnoliopsida</taxon>
        <taxon>eudicotyledons</taxon>
        <taxon>Gunneridae</taxon>
        <taxon>Pentapetalae</taxon>
        <taxon>asterids</taxon>
        <taxon>lamiids</taxon>
        <taxon>Lamiales</taxon>
        <taxon>Oleaceae</taxon>
        <taxon>Forsythieae</taxon>
        <taxon>Abeliophyllum</taxon>
    </lineage>
</organism>
<proteinExistence type="predicted"/>
<feature type="compositionally biased region" description="Basic residues" evidence="1">
    <location>
        <begin position="1"/>
        <end position="10"/>
    </location>
</feature>
<evidence type="ECO:0000313" key="2">
    <source>
        <dbReference type="EMBL" id="KAL2499273.1"/>
    </source>
</evidence>
<dbReference type="PANTHER" id="PTHR37259:SF2">
    <property type="entry name" value="OS07G0474300 PROTEIN"/>
    <property type="match status" value="1"/>
</dbReference>
<sequence length="218" mass="24742">MAKMMLRSKGKPPLARSPIRLRPLNALQSTANTTTRTPPGSLTKSQLPKRNWDMEEPDLQPEYRTISYELRSLAKMVHQEFGTRDDTSNSVGFGGDGFNVNRSCLFERGRLYEEYCARRNERLKRKKGEEEKKAVYDLGVRVESAKKSGAKKFESRRKMVAAAATPMAERREAATPRYSLRSCTSKAKENKKPPALPLFGEKSCISERKVGARKVRKN</sequence>
<evidence type="ECO:0000256" key="1">
    <source>
        <dbReference type="SAM" id="MobiDB-lite"/>
    </source>
</evidence>
<name>A0ABD1SFX3_9LAMI</name>
<dbReference type="EMBL" id="JBFOLK010000007">
    <property type="protein sequence ID" value="KAL2499273.1"/>
    <property type="molecule type" value="Genomic_DNA"/>
</dbReference>
<dbReference type="AlphaFoldDB" id="A0ABD1SFX3"/>
<comment type="caution">
    <text evidence="2">The sequence shown here is derived from an EMBL/GenBank/DDBJ whole genome shotgun (WGS) entry which is preliminary data.</text>
</comment>